<evidence type="ECO:0000313" key="3">
    <source>
        <dbReference type="Proteomes" id="UP000092125"/>
    </source>
</evidence>
<protein>
    <recommendedName>
        <fullName evidence="4">Lipoprotein</fullName>
    </recommendedName>
</protein>
<comment type="caution">
    <text evidence="2">The sequence shown here is derived from an EMBL/GenBank/DDBJ whole genome shotgun (WGS) entry which is preliminary data.</text>
</comment>
<proteinExistence type="predicted"/>
<reference evidence="2 3" key="1">
    <citation type="submission" date="2016-05" db="EMBL/GenBank/DDBJ databases">
        <title>Draft Genome Sequences of Stenotrophomonas maltophilia Strains Sm32COP, Sm41DVV, Sm46PAILV, SmF3, SmF22, SmSOFb1 and SmCVFa1, Isolated from Different Manures, in France.</title>
        <authorList>
            <person name="Nazaret S."/>
            <person name="Bodilis J."/>
        </authorList>
    </citation>
    <scope>NUCLEOTIDE SEQUENCE [LARGE SCALE GENOMIC DNA]</scope>
    <source>
        <strain evidence="2 3">Sm41DVV</strain>
    </source>
</reference>
<accession>A0AAP7GQY9</accession>
<feature type="signal peptide" evidence="1">
    <location>
        <begin position="1"/>
        <end position="22"/>
    </location>
</feature>
<evidence type="ECO:0000313" key="2">
    <source>
        <dbReference type="EMBL" id="OBU60934.1"/>
    </source>
</evidence>
<dbReference type="RefSeq" id="WP_065182411.1">
    <property type="nucleotide sequence ID" value="NZ_LYVI01000007.1"/>
</dbReference>
<dbReference type="PROSITE" id="PS51257">
    <property type="entry name" value="PROKAR_LIPOPROTEIN"/>
    <property type="match status" value="1"/>
</dbReference>
<name>A0AAP7GQY9_STEMA</name>
<gene>
    <name evidence="2" type="ORF">A9K56_12145</name>
</gene>
<organism evidence="2 3">
    <name type="scientific">Stenotrophomonas maltophilia</name>
    <name type="common">Pseudomonas maltophilia</name>
    <name type="synonym">Xanthomonas maltophilia</name>
    <dbReference type="NCBI Taxonomy" id="40324"/>
    <lineage>
        <taxon>Bacteria</taxon>
        <taxon>Pseudomonadati</taxon>
        <taxon>Pseudomonadota</taxon>
        <taxon>Gammaproteobacteria</taxon>
        <taxon>Lysobacterales</taxon>
        <taxon>Lysobacteraceae</taxon>
        <taxon>Stenotrophomonas</taxon>
        <taxon>Stenotrophomonas maltophilia group</taxon>
    </lineage>
</organism>
<dbReference type="Proteomes" id="UP000092125">
    <property type="component" value="Unassembled WGS sequence"/>
</dbReference>
<sequence>MRRTLLLLMPLVVLGCSRSPPAVDITAPVATRPDDAHRQPTAADDEAASLRPPTVLPLLAAVADDAEPPGDMLSRYMTDLLNRDHAASDAAWTFPPADPRRADDAALRQLDNVRALRLRSQTPVAVDGKHPPQLLEVPVQVRAVTADGTFRFGGWYRVQPNADGSAWQIQSAQLRPSLD</sequence>
<evidence type="ECO:0008006" key="4">
    <source>
        <dbReference type="Google" id="ProtNLM"/>
    </source>
</evidence>
<dbReference type="EMBL" id="LYVI01000007">
    <property type="protein sequence ID" value="OBU60934.1"/>
    <property type="molecule type" value="Genomic_DNA"/>
</dbReference>
<evidence type="ECO:0000256" key="1">
    <source>
        <dbReference type="SAM" id="SignalP"/>
    </source>
</evidence>
<feature type="chain" id="PRO_5042874474" description="Lipoprotein" evidence="1">
    <location>
        <begin position="23"/>
        <end position="179"/>
    </location>
</feature>
<dbReference type="AlphaFoldDB" id="A0AAP7GQY9"/>
<keyword evidence="1" id="KW-0732">Signal</keyword>